<protein>
    <submittedName>
        <fullName evidence="1">Uncharacterized protein</fullName>
    </submittedName>
</protein>
<dbReference type="Proteomes" id="UP001162501">
    <property type="component" value="Chromosome 33"/>
</dbReference>
<reference evidence="1" key="1">
    <citation type="submission" date="2023-05" db="EMBL/GenBank/DDBJ databases">
        <authorList>
            <consortium name="ELIXIR-Norway"/>
        </authorList>
    </citation>
    <scope>NUCLEOTIDE SEQUENCE</scope>
</reference>
<organism evidence="1 2">
    <name type="scientific">Rangifer tarandus platyrhynchus</name>
    <name type="common">Svalbard reindeer</name>
    <dbReference type="NCBI Taxonomy" id="3082113"/>
    <lineage>
        <taxon>Eukaryota</taxon>
        <taxon>Metazoa</taxon>
        <taxon>Chordata</taxon>
        <taxon>Craniata</taxon>
        <taxon>Vertebrata</taxon>
        <taxon>Euteleostomi</taxon>
        <taxon>Mammalia</taxon>
        <taxon>Eutheria</taxon>
        <taxon>Laurasiatheria</taxon>
        <taxon>Artiodactyla</taxon>
        <taxon>Ruminantia</taxon>
        <taxon>Pecora</taxon>
        <taxon>Cervidae</taxon>
        <taxon>Odocoileinae</taxon>
        <taxon>Rangifer</taxon>
    </lineage>
</organism>
<name>A0ACB0F7R8_RANTA</name>
<proteinExistence type="predicted"/>
<sequence length="101" mass="10716">MITLFWPQRGPTRSQIRASSDTGSSRAVLLGSEKRVALGLGIQDLGTGRIQAPHQHRSALEAQSLDPAEEAVSCEALPPRPSISSRRSEIGGAEGSLPKVM</sequence>
<accession>A0ACB0F7R8</accession>
<gene>
    <name evidence="1" type="ORF">MRATA1EN3_LOCUS20233</name>
</gene>
<evidence type="ECO:0000313" key="2">
    <source>
        <dbReference type="Proteomes" id="UP001162501"/>
    </source>
</evidence>
<dbReference type="EMBL" id="OX596117">
    <property type="protein sequence ID" value="CAI9709020.1"/>
    <property type="molecule type" value="Genomic_DNA"/>
</dbReference>
<evidence type="ECO:0000313" key="1">
    <source>
        <dbReference type="EMBL" id="CAI9709020.1"/>
    </source>
</evidence>